<evidence type="ECO:0000259" key="4">
    <source>
        <dbReference type="Pfam" id="PF11611"/>
    </source>
</evidence>
<keyword evidence="3" id="KW-0812">Transmembrane</keyword>
<evidence type="ECO:0000256" key="2">
    <source>
        <dbReference type="SAM" id="MobiDB-lite"/>
    </source>
</evidence>
<comment type="caution">
    <text evidence="5">The sequence shown here is derived from an EMBL/GenBank/DDBJ whole genome shotgun (WGS) entry which is preliminary data.</text>
</comment>
<evidence type="ECO:0000256" key="3">
    <source>
        <dbReference type="SAM" id="Phobius"/>
    </source>
</evidence>
<evidence type="ECO:0000313" key="6">
    <source>
        <dbReference type="Proteomes" id="UP001602119"/>
    </source>
</evidence>
<dbReference type="Pfam" id="PF11611">
    <property type="entry name" value="DUF4352"/>
    <property type="match status" value="1"/>
</dbReference>
<organism evidence="5 6">
    <name type="scientific">Microtetraspora fusca</name>
    <dbReference type="NCBI Taxonomy" id="1997"/>
    <lineage>
        <taxon>Bacteria</taxon>
        <taxon>Bacillati</taxon>
        <taxon>Actinomycetota</taxon>
        <taxon>Actinomycetes</taxon>
        <taxon>Streptosporangiales</taxon>
        <taxon>Streptosporangiaceae</taxon>
        <taxon>Microtetraspora</taxon>
    </lineage>
</organism>
<proteinExistence type="predicted"/>
<keyword evidence="3" id="KW-1133">Transmembrane helix</keyword>
<gene>
    <name evidence="5" type="ORF">ACFY05_10630</name>
</gene>
<accession>A0ABW6V2Y6</accession>
<name>A0ABW6V2Y6_MICFU</name>
<feature type="transmembrane region" description="Helical" evidence="3">
    <location>
        <begin position="26"/>
        <end position="46"/>
    </location>
</feature>
<evidence type="ECO:0000256" key="1">
    <source>
        <dbReference type="ARBA" id="ARBA00022729"/>
    </source>
</evidence>
<keyword evidence="6" id="KW-1185">Reference proteome</keyword>
<evidence type="ECO:0000313" key="5">
    <source>
        <dbReference type="EMBL" id="MFF4773301.1"/>
    </source>
</evidence>
<protein>
    <submittedName>
        <fullName evidence="5">DUF4352 domain-containing protein</fullName>
    </submittedName>
</protein>
<dbReference type="EMBL" id="JBIAXI010000005">
    <property type="protein sequence ID" value="MFF4773301.1"/>
    <property type="molecule type" value="Genomic_DNA"/>
</dbReference>
<dbReference type="Proteomes" id="UP001602119">
    <property type="component" value="Unassembled WGS sequence"/>
</dbReference>
<dbReference type="RefSeq" id="WP_387341672.1">
    <property type="nucleotide sequence ID" value="NZ_JBIAXI010000005.1"/>
</dbReference>
<dbReference type="Gene3D" id="2.60.40.1240">
    <property type="match status" value="1"/>
</dbReference>
<dbReference type="InterPro" id="IPR029050">
    <property type="entry name" value="Immunoprotect_excell_Ig-like"/>
</dbReference>
<feature type="domain" description="DUF4352" evidence="4">
    <location>
        <begin position="66"/>
        <end position="175"/>
    </location>
</feature>
<keyword evidence="3" id="KW-0472">Membrane</keyword>
<keyword evidence="1" id="KW-0732">Signal</keyword>
<reference evidence="5 6" key="1">
    <citation type="submission" date="2024-10" db="EMBL/GenBank/DDBJ databases">
        <title>The Natural Products Discovery Center: Release of the First 8490 Sequenced Strains for Exploring Actinobacteria Biosynthetic Diversity.</title>
        <authorList>
            <person name="Kalkreuter E."/>
            <person name="Kautsar S.A."/>
            <person name="Yang D."/>
            <person name="Bader C.D."/>
            <person name="Teijaro C.N."/>
            <person name="Fluegel L."/>
            <person name="Davis C.M."/>
            <person name="Simpson J.R."/>
            <person name="Lauterbach L."/>
            <person name="Steele A.D."/>
            <person name="Gui C."/>
            <person name="Meng S."/>
            <person name="Li G."/>
            <person name="Viehrig K."/>
            <person name="Ye F."/>
            <person name="Su P."/>
            <person name="Kiefer A.F."/>
            <person name="Nichols A."/>
            <person name="Cepeda A.J."/>
            <person name="Yan W."/>
            <person name="Fan B."/>
            <person name="Jiang Y."/>
            <person name="Adhikari A."/>
            <person name="Zheng C.-J."/>
            <person name="Schuster L."/>
            <person name="Cowan T.M."/>
            <person name="Smanski M.J."/>
            <person name="Chevrette M.G."/>
            <person name="De Carvalho L.P.S."/>
            <person name="Shen B."/>
        </authorList>
    </citation>
    <scope>NUCLEOTIDE SEQUENCE [LARGE SCALE GENOMIC DNA]</scope>
    <source>
        <strain evidence="5 6">NPDC001281</strain>
    </source>
</reference>
<sequence length="225" mass="23882">MAVVSSETEGREATAGGRERARRGGVARRVVGVVAGIAFAAAAVYAQTFTLSFDQRGSALTVKGAVGELVETNRFSAKVTSVVAAHAVESKDTTDKVTEVETSNLFLVVDVTATTPKRPLQLSRLQPPVLLTADDRRYTPTDKVDESLTLFNKVIQPGLWSKGVLVFEIPEDALPGLRFVLIPPQGGIVVDTFVPEAEIDLGLSDAAAARLVSQAERVHSLVGKS</sequence>
<dbReference type="InterPro" id="IPR029051">
    <property type="entry name" value="DUF4352"/>
</dbReference>
<feature type="region of interest" description="Disordered" evidence="2">
    <location>
        <begin position="1"/>
        <end position="21"/>
    </location>
</feature>